<keyword evidence="2" id="KW-0378">Hydrolase</keyword>
<evidence type="ECO:0000259" key="1">
    <source>
        <dbReference type="Pfam" id="PF00561"/>
    </source>
</evidence>
<proteinExistence type="predicted"/>
<dbReference type="Pfam" id="PF00561">
    <property type="entry name" value="Abhydrolase_1"/>
    <property type="match status" value="1"/>
</dbReference>
<feature type="domain" description="AB hydrolase-1" evidence="1">
    <location>
        <begin position="25"/>
        <end position="242"/>
    </location>
</feature>
<dbReference type="InterPro" id="IPR000073">
    <property type="entry name" value="AB_hydrolase_1"/>
</dbReference>
<dbReference type="GO" id="GO:0046503">
    <property type="term" value="P:glycerolipid catabolic process"/>
    <property type="evidence" value="ECO:0007669"/>
    <property type="project" value="TreeGrafter"/>
</dbReference>
<dbReference type="InterPro" id="IPR029058">
    <property type="entry name" value="AB_hydrolase_fold"/>
</dbReference>
<dbReference type="PANTHER" id="PTHR43433:SF5">
    <property type="entry name" value="AB HYDROLASE-1 DOMAIN-CONTAINING PROTEIN"/>
    <property type="match status" value="1"/>
</dbReference>
<dbReference type="Gene3D" id="3.40.50.1820">
    <property type="entry name" value="alpha/beta hydrolase"/>
    <property type="match status" value="1"/>
</dbReference>
<dbReference type="Proteomes" id="UP001432128">
    <property type="component" value="Chromosome"/>
</dbReference>
<evidence type="ECO:0000313" key="2">
    <source>
        <dbReference type="EMBL" id="WUM18920.1"/>
    </source>
</evidence>
<dbReference type="GO" id="GO:0004806">
    <property type="term" value="F:triacylglycerol lipase activity"/>
    <property type="evidence" value="ECO:0007669"/>
    <property type="project" value="TreeGrafter"/>
</dbReference>
<name>A0AAU4JYQ2_9NOCA</name>
<dbReference type="EMBL" id="CP108021">
    <property type="protein sequence ID" value="WUM18920.1"/>
    <property type="molecule type" value="Genomic_DNA"/>
</dbReference>
<keyword evidence="3" id="KW-1185">Reference proteome</keyword>
<dbReference type="KEGG" id="whr:OG579_14440"/>
<protein>
    <submittedName>
        <fullName evidence="2">Alpha/beta hydrolase</fullName>
    </submittedName>
</protein>
<dbReference type="PRINTS" id="PR00111">
    <property type="entry name" value="ABHYDROLASE"/>
</dbReference>
<dbReference type="AlphaFoldDB" id="A0AAU4JYQ2"/>
<evidence type="ECO:0000313" key="3">
    <source>
        <dbReference type="Proteomes" id="UP001432128"/>
    </source>
</evidence>
<reference evidence="2 3" key="1">
    <citation type="submission" date="2022-10" db="EMBL/GenBank/DDBJ databases">
        <title>The complete genomes of actinobacterial strains from the NBC collection.</title>
        <authorList>
            <person name="Joergensen T.S."/>
            <person name="Alvarez Arevalo M."/>
            <person name="Sterndorff E.B."/>
            <person name="Faurdal D."/>
            <person name="Vuksanovic O."/>
            <person name="Mourched A.-S."/>
            <person name="Charusanti P."/>
            <person name="Shaw S."/>
            <person name="Blin K."/>
            <person name="Weber T."/>
        </authorList>
    </citation>
    <scope>NUCLEOTIDE SEQUENCE [LARGE SCALE GENOMIC DNA]</scope>
    <source>
        <strain evidence="2 3">NBC_00319</strain>
    </source>
</reference>
<dbReference type="InterPro" id="IPR050471">
    <property type="entry name" value="AB_hydrolase"/>
</dbReference>
<dbReference type="PANTHER" id="PTHR43433">
    <property type="entry name" value="HYDROLASE, ALPHA/BETA FOLD FAMILY PROTEIN"/>
    <property type="match status" value="1"/>
</dbReference>
<accession>A0AAU4JYQ2</accession>
<dbReference type="RefSeq" id="WP_328856494.1">
    <property type="nucleotide sequence ID" value="NZ_CP108021.1"/>
</dbReference>
<dbReference type="SUPFAM" id="SSF53474">
    <property type="entry name" value="alpha/beta-Hydrolases"/>
    <property type="match status" value="1"/>
</dbReference>
<gene>
    <name evidence="2" type="ORF">OG579_14440</name>
</gene>
<organism evidence="2 3">
    <name type="scientific">Williamsia herbipolensis</name>
    <dbReference type="NCBI Taxonomy" id="1603258"/>
    <lineage>
        <taxon>Bacteria</taxon>
        <taxon>Bacillati</taxon>
        <taxon>Actinomycetota</taxon>
        <taxon>Actinomycetes</taxon>
        <taxon>Mycobacteriales</taxon>
        <taxon>Nocardiaceae</taxon>
        <taxon>Williamsia</taxon>
    </lineage>
</organism>
<sequence>MSENHSVVAADGTRLAVSVRGRGPALLLLAGQSNDHTWWDGVREDLGVGRTTVAVDYRGTGGSDSPEMSYSTTMFADDAVAVLDDLGIADAAVYGTSMGGRVAQWVAANHPQRVTHLILGCTTPGDAHGVPRSAEVRRALAHDRSQEVLTDLMYTPRWRAAHPGPYRTLGDPTMTNHARHRHLQASNNHDAWDALGDITAPTLVLHGSDDRMAPVGNAALLADRIADATVRVFTGARHAYFEECHHEAGPAVTEFLGR</sequence>